<reference evidence="5" key="1">
    <citation type="submission" date="2016-06" db="UniProtKB">
        <authorList>
            <consortium name="WormBaseParasite"/>
        </authorList>
    </citation>
    <scope>IDENTIFICATION</scope>
</reference>
<proteinExistence type="predicted"/>
<feature type="compositionally biased region" description="Polar residues" evidence="1">
    <location>
        <begin position="112"/>
        <end position="127"/>
    </location>
</feature>
<sequence length="459" mass="51073">MGKFECYIHLPTALLAAKCDKKEHRPPAKPLPPPKPPCLRSCHISDSNGIPKQQEISANNFGQENRETPETRPIPHPRKIFSPVLNTPKKFVMDDSESSRPTPPPRPKRKSLLQSLGQESASRTGSPSAKVLPKSPDMENGSKHNIAASAASVVDYPGFLNPFGSDDEDCTSDSDSYTNSLIPSGGNHDDIDNVICSEFDYAASISRSRASSVLTVDNERTNSPRPPPPKPPRSAKILRDQTLLNTQATVSPHLSVHNHEKAAFTEESFDSMSIGSIANIRDFLDEKLNSSENDGRIVEEKLLSLIEQMDEKRARFPVDCCAGKPLHLAEAASHLCQEWIVVLENHCILLRQQAICVKKLMEKFLDCIHAETELQLRQLIENEEEKSVTEVEREAKLLELLVDIINQKSSLVESKMEVSSVNRELQMDAKKSKKRIKTRLKKLRAKLLKQGRNASGKGC</sequence>
<evidence type="ECO:0000313" key="3">
    <source>
        <dbReference type="EMBL" id="VDN18244.1"/>
    </source>
</evidence>
<evidence type="ECO:0000313" key="4">
    <source>
        <dbReference type="Proteomes" id="UP000271098"/>
    </source>
</evidence>
<dbReference type="AlphaFoldDB" id="A0A183DQP4"/>
<feature type="region of interest" description="Disordered" evidence="1">
    <location>
        <begin position="165"/>
        <end position="189"/>
    </location>
</feature>
<dbReference type="WBParaSite" id="GPUH_0001104801-mRNA-1">
    <property type="protein sequence ID" value="GPUH_0001104801-mRNA-1"/>
    <property type="gene ID" value="GPUH_0001104801"/>
</dbReference>
<accession>A0A183DQP4</accession>
<name>A0A183DQP4_9BILA</name>
<protein>
    <submittedName>
        <fullName evidence="5">BMERB domain-containing protein</fullName>
    </submittedName>
</protein>
<feature type="compositionally biased region" description="Polar residues" evidence="1">
    <location>
        <begin position="44"/>
        <end position="63"/>
    </location>
</feature>
<keyword evidence="4" id="KW-1185">Reference proteome</keyword>
<feature type="domain" description="BMERB" evidence="2">
    <location>
        <begin position="284"/>
        <end position="415"/>
    </location>
</feature>
<dbReference type="InterPro" id="IPR022735">
    <property type="entry name" value="bMERB_dom"/>
</dbReference>
<reference evidence="3 4" key="2">
    <citation type="submission" date="2018-11" db="EMBL/GenBank/DDBJ databases">
        <authorList>
            <consortium name="Pathogen Informatics"/>
        </authorList>
    </citation>
    <scope>NUCLEOTIDE SEQUENCE [LARGE SCALE GENOMIC DNA]</scope>
</reference>
<evidence type="ECO:0000256" key="1">
    <source>
        <dbReference type="SAM" id="MobiDB-lite"/>
    </source>
</evidence>
<dbReference type="Pfam" id="PF12130">
    <property type="entry name" value="bMERB_dom"/>
    <property type="match status" value="1"/>
</dbReference>
<feature type="region of interest" description="Disordered" evidence="1">
    <location>
        <begin position="20"/>
        <end position="142"/>
    </location>
</feature>
<gene>
    <name evidence="3" type="ORF">GPUH_LOCUS11035</name>
</gene>
<evidence type="ECO:0000313" key="5">
    <source>
        <dbReference type="WBParaSite" id="GPUH_0001104801-mRNA-1"/>
    </source>
</evidence>
<dbReference type="Proteomes" id="UP000271098">
    <property type="component" value="Unassembled WGS sequence"/>
</dbReference>
<organism evidence="5">
    <name type="scientific">Gongylonema pulchrum</name>
    <dbReference type="NCBI Taxonomy" id="637853"/>
    <lineage>
        <taxon>Eukaryota</taxon>
        <taxon>Metazoa</taxon>
        <taxon>Ecdysozoa</taxon>
        <taxon>Nematoda</taxon>
        <taxon>Chromadorea</taxon>
        <taxon>Rhabditida</taxon>
        <taxon>Spirurina</taxon>
        <taxon>Spiruromorpha</taxon>
        <taxon>Spiruroidea</taxon>
        <taxon>Gongylonematidae</taxon>
        <taxon>Gongylonema</taxon>
    </lineage>
</organism>
<evidence type="ECO:0000259" key="2">
    <source>
        <dbReference type="Pfam" id="PF12130"/>
    </source>
</evidence>
<dbReference type="EMBL" id="UYRT01078300">
    <property type="protein sequence ID" value="VDN18244.1"/>
    <property type="molecule type" value="Genomic_DNA"/>
</dbReference>
<feature type="compositionally biased region" description="Pro residues" evidence="1">
    <location>
        <begin position="28"/>
        <end position="37"/>
    </location>
</feature>
<feature type="region of interest" description="Disordered" evidence="1">
    <location>
        <begin position="210"/>
        <end position="234"/>
    </location>
</feature>